<dbReference type="EMBL" id="QYBB01000005">
    <property type="protein sequence ID" value="RYC32744.1"/>
    <property type="molecule type" value="Genomic_DNA"/>
</dbReference>
<keyword evidence="2" id="KW-1185">Reference proteome</keyword>
<reference evidence="1 2" key="2">
    <citation type="submission" date="2019-02" db="EMBL/GenBank/DDBJ databases">
        <title>'Lichenibacterium ramalinii' gen. nov. sp. nov., 'Lichenibacterium minor' gen. nov. sp. nov.</title>
        <authorList>
            <person name="Pankratov T."/>
        </authorList>
    </citation>
    <scope>NUCLEOTIDE SEQUENCE [LARGE SCALE GENOMIC DNA]</scope>
    <source>
        <strain evidence="1 2">RmlP026</strain>
    </source>
</reference>
<gene>
    <name evidence="1" type="ORF">D3273_06560</name>
</gene>
<organism evidence="1 2">
    <name type="scientific">Lichenibacterium minor</name>
    <dbReference type="NCBI Taxonomy" id="2316528"/>
    <lineage>
        <taxon>Bacteria</taxon>
        <taxon>Pseudomonadati</taxon>
        <taxon>Pseudomonadota</taxon>
        <taxon>Alphaproteobacteria</taxon>
        <taxon>Hyphomicrobiales</taxon>
        <taxon>Lichenihabitantaceae</taxon>
        <taxon>Lichenibacterium</taxon>
    </lineage>
</organism>
<name>A0A4V1RUY2_9HYPH</name>
<sequence length="93" mass="9206">MAAAGLLAAVLSLPPGDGEVAALFPPWWAASRAFASASSAGAVAATGALRSVLIVRSDRPALAERLRAAGALLVVAADGPFGCRSPLSPEPAR</sequence>
<evidence type="ECO:0000313" key="2">
    <source>
        <dbReference type="Proteomes" id="UP000290759"/>
    </source>
</evidence>
<reference evidence="1 2" key="1">
    <citation type="submission" date="2018-12" db="EMBL/GenBank/DDBJ databases">
        <authorList>
            <person name="Grouzdev D.S."/>
            <person name="Krutkina M.S."/>
        </authorList>
    </citation>
    <scope>NUCLEOTIDE SEQUENCE [LARGE SCALE GENOMIC DNA]</scope>
    <source>
        <strain evidence="1 2">RmlP026</strain>
    </source>
</reference>
<evidence type="ECO:0000313" key="1">
    <source>
        <dbReference type="EMBL" id="RYC32744.1"/>
    </source>
</evidence>
<accession>A0A4V1RUY2</accession>
<dbReference type="AlphaFoldDB" id="A0A4V1RUY2"/>
<proteinExistence type="predicted"/>
<protein>
    <submittedName>
        <fullName evidence="1">Uncharacterized protein</fullName>
    </submittedName>
</protein>
<dbReference type="Proteomes" id="UP000290759">
    <property type="component" value="Unassembled WGS sequence"/>
</dbReference>
<comment type="caution">
    <text evidence="1">The sequence shown here is derived from an EMBL/GenBank/DDBJ whole genome shotgun (WGS) entry which is preliminary data.</text>
</comment>